<dbReference type="SUPFAM" id="SSF82866">
    <property type="entry name" value="Multidrug efflux transporter AcrB transmembrane domain"/>
    <property type="match status" value="2"/>
</dbReference>
<organism evidence="9 10">
    <name type="scientific">Pseudofrankia inefficax (strain DSM 45817 / CECT 9037 / DDB 130130 / EuI1c)</name>
    <name type="common">Frankia inefficax</name>
    <dbReference type="NCBI Taxonomy" id="298654"/>
    <lineage>
        <taxon>Bacteria</taxon>
        <taxon>Bacillati</taxon>
        <taxon>Actinomycetota</taxon>
        <taxon>Actinomycetes</taxon>
        <taxon>Frankiales</taxon>
        <taxon>Frankiaceae</taxon>
        <taxon>Pseudofrankia</taxon>
    </lineage>
</organism>
<feature type="transmembrane region" description="Helical" evidence="7">
    <location>
        <begin position="782"/>
        <end position="807"/>
    </location>
</feature>
<keyword evidence="4 7" id="KW-1133">Transmembrane helix</keyword>
<gene>
    <name evidence="9" type="ordered locus">FraEuI1c_0173</name>
</gene>
<feature type="transmembrane region" description="Helical" evidence="7">
    <location>
        <begin position="73"/>
        <end position="92"/>
    </location>
</feature>
<accession>E3J4U2</accession>
<dbReference type="RefSeq" id="WP_013421384.1">
    <property type="nucleotide sequence ID" value="NC_014666.1"/>
</dbReference>
<feature type="transmembrane region" description="Helical" evidence="7">
    <location>
        <begin position="706"/>
        <end position="727"/>
    </location>
</feature>
<protein>
    <recommendedName>
        <fullName evidence="8">SSD domain-containing protein</fullName>
    </recommendedName>
</protein>
<dbReference type="InterPro" id="IPR000731">
    <property type="entry name" value="SSD"/>
</dbReference>
<feature type="region of interest" description="Disordered" evidence="6">
    <location>
        <begin position="1"/>
        <end position="58"/>
    </location>
</feature>
<dbReference type="Gene3D" id="1.20.1640.10">
    <property type="entry name" value="Multidrug efflux transporter AcrB transmembrane domain"/>
    <property type="match status" value="2"/>
</dbReference>
<feature type="transmembrane region" description="Helical" evidence="7">
    <location>
        <begin position="665"/>
        <end position="686"/>
    </location>
</feature>
<dbReference type="Proteomes" id="UP000002484">
    <property type="component" value="Chromosome"/>
</dbReference>
<dbReference type="AlphaFoldDB" id="E3J4U2"/>
<dbReference type="PROSITE" id="PS50156">
    <property type="entry name" value="SSD"/>
    <property type="match status" value="1"/>
</dbReference>
<evidence type="ECO:0000256" key="7">
    <source>
        <dbReference type="SAM" id="Phobius"/>
    </source>
</evidence>
<feature type="transmembrane region" description="Helical" evidence="7">
    <location>
        <begin position="301"/>
        <end position="320"/>
    </location>
</feature>
<dbReference type="KEGG" id="fri:FraEuI1c_0173"/>
<evidence type="ECO:0000256" key="6">
    <source>
        <dbReference type="SAM" id="MobiDB-lite"/>
    </source>
</evidence>
<evidence type="ECO:0000256" key="4">
    <source>
        <dbReference type="ARBA" id="ARBA00022989"/>
    </source>
</evidence>
<dbReference type="PANTHER" id="PTHR33406:SF13">
    <property type="entry name" value="MEMBRANE PROTEIN YDFJ"/>
    <property type="match status" value="1"/>
</dbReference>
<dbReference type="EMBL" id="CP002299">
    <property type="protein sequence ID" value="ADP78261.1"/>
    <property type="molecule type" value="Genomic_DNA"/>
</dbReference>
<feature type="transmembrane region" description="Helical" evidence="7">
    <location>
        <begin position="370"/>
        <end position="396"/>
    </location>
</feature>
<feature type="transmembrane region" description="Helical" evidence="7">
    <location>
        <begin position="480"/>
        <end position="498"/>
    </location>
</feature>
<dbReference type="Pfam" id="PF03176">
    <property type="entry name" value="MMPL"/>
    <property type="match status" value="2"/>
</dbReference>
<dbReference type="PANTHER" id="PTHR33406">
    <property type="entry name" value="MEMBRANE PROTEIN MJ1562-RELATED"/>
    <property type="match status" value="1"/>
</dbReference>
<feature type="transmembrane region" description="Helical" evidence="7">
    <location>
        <begin position="341"/>
        <end position="364"/>
    </location>
</feature>
<keyword evidence="10" id="KW-1185">Reference proteome</keyword>
<evidence type="ECO:0000313" key="10">
    <source>
        <dbReference type="Proteomes" id="UP000002484"/>
    </source>
</evidence>
<keyword evidence="3 7" id="KW-0812">Transmembrane</keyword>
<dbReference type="OrthoDB" id="7051771at2"/>
<dbReference type="InterPro" id="IPR004869">
    <property type="entry name" value="MMPL_dom"/>
</dbReference>
<evidence type="ECO:0000313" key="9">
    <source>
        <dbReference type="EMBL" id="ADP78261.1"/>
    </source>
</evidence>
<feature type="region of interest" description="Disordered" evidence="6">
    <location>
        <begin position="818"/>
        <end position="844"/>
    </location>
</feature>
<dbReference type="eggNOG" id="COG2409">
    <property type="taxonomic scope" value="Bacteria"/>
</dbReference>
<evidence type="ECO:0000256" key="1">
    <source>
        <dbReference type="ARBA" id="ARBA00004651"/>
    </source>
</evidence>
<feature type="domain" description="SSD" evidence="8">
    <location>
        <begin position="269"/>
        <end position="398"/>
    </location>
</feature>
<comment type="subcellular location">
    <subcellularLocation>
        <location evidence="1">Cell membrane</location>
        <topology evidence="1">Multi-pass membrane protein</topology>
    </subcellularLocation>
</comment>
<dbReference type="InParanoid" id="E3J4U2"/>
<dbReference type="InterPro" id="IPR050545">
    <property type="entry name" value="Mycobact_MmpL"/>
</dbReference>
<evidence type="ECO:0000259" key="8">
    <source>
        <dbReference type="PROSITE" id="PS50156"/>
    </source>
</evidence>
<reference evidence="9 10" key="1">
    <citation type="submission" date="2010-10" db="EMBL/GenBank/DDBJ databases">
        <title>Complete sequence of Frankia sp. EuI1c.</title>
        <authorList>
            <consortium name="US DOE Joint Genome Institute"/>
            <person name="Lucas S."/>
            <person name="Copeland A."/>
            <person name="Lapidus A."/>
            <person name="Cheng J.-F."/>
            <person name="Bruce D."/>
            <person name="Goodwin L."/>
            <person name="Pitluck S."/>
            <person name="Chertkov O."/>
            <person name="Detter J.C."/>
            <person name="Han C."/>
            <person name="Tapia R."/>
            <person name="Land M."/>
            <person name="Hauser L."/>
            <person name="Jeffries C."/>
            <person name="Kyrpides N."/>
            <person name="Ivanova N."/>
            <person name="Mikhailova N."/>
            <person name="Beauchemin N."/>
            <person name="Sen A."/>
            <person name="Sur S.A."/>
            <person name="Gtari M."/>
            <person name="Wall L."/>
            <person name="Tisa L."/>
            <person name="Woyke T."/>
        </authorList>
    </citation>
    <scope>NUCLEOTIDE SEQUENCE [LARGE SCALE GENOMIC DNA]</scope>
    <source>
        <strain evidence="10">DSM 45817 / CECT 9037 / EuI1c</strain>
    </source>
</reference>
<dbReference type="HOGENOM" id="CLU_005108_5_2_11"/>
<keyword evidence="5 7" id="KW-0472">Membrane</keyword>
<dbReference type="STRING" id="298654.FraEuI1c_0173"/>
<proteinExistence type="predicted"/>
<feature type="transmembrane region" description="Helical" evidence="7">
    <location>
        <begin position="748"/>
        <end position="770"/>
    </location>
</feature>
<feature type="transmembrane region" description="Helical" evidence="7">
    <location>
        <begin position="641"/>
        <end position="658"/>
    </location>
</feature>
<evidence type="ECO:0000256" key="2">
    <source>
        <dbReference type="ARBA" id="ARBA00022475"/>
    </source>
</evidence>
<evidence type="ECO:0000256" key="5">
    <source>
        <dbReference type="ARBA" id="ARBA00023136"/>
    </source>
</evidence>
<sequence length="844" mass="87957">MRTRQPDAASAATDPAPELTDLEPASGPGGSGRPESSVTPNAVAPTAGSHRRRSRGGHVAARAARWSVRHRKLAVAGWLVAVVALVLVGSMIGTKNLKSQDWTVGQDGQAQQALRDHGFVDRDSENVLIQLATRPAGGMAADPQVQAAVTDVVRRIVATHEVTSVRTPIATPGATADPGLISVDGRSVLITFDLLGTVDDADSRVGPVVDAVTAAGAAHQGMSIEQFGSASADKALNKTIGKDFQRAEYLSIPITLAILLLVFGAVVAALVPVGLALTAFVGAIGAVAFSSRLMATNQTATSVMLLIGLAVGVDYALFYIRREREERAKGHSARRALEIAAETSGHAVFVSGLTVAVSLAGLMITGMAAFTGIAVGTIIVVLIALLGSITVLPALLSMLGDRIELGKLPWHHAAAPGNRRERKAARIAASAARRSGLPADEEAEEDRAQRAAAAARRPARREQGRPDRVRLLDRLMRRPVAVAVVSGGLLLALAAPTLRLHTSDLGVSDLPKDLPIVHTYDRLLVAFPGGPVPAVIAVTAPDVTAAPVSAAIQELRTRAVAAHVGYEPMVVDISADKKVARVILPLAGTGDNRASIDAAHQLRDNLVPATIDKVPGAHAYVGGEASASIDFNDQLSTRTPLVIGFVLLLAFGLLYLSFRSAAIAGVAVGLNLLSVGAAYGVLELVFQHHWADGLLGFTATGSIVSWLPLMLFVILFGLSMDYQVFLLSRIREARQSGLDMRSASLAGLRSSAGVVTSAAIIMVAVFSIFATLSQVSMKQLGIGLGTAIFVDATVIRVFLMPALLTLLGDRVWRPRQGGHGELPAAGASGSGIPVQGTRFPSHTG</sequence>
<feature type="transmembrane region" description="Helical" evidence="7">
    <location>
        <begin position="256"/>
        <end position="289"/>
    </location>
</feature>
<feature type="region of interest" description="Disordered" evidence="6">
    <location>
        <begin position="431"/>
        <end position="465"/>
    </location>
</feature>
<keyword evidence="2" id="KW-1003">Cell membrane</keyword>
<name>E3J4U2_PSEI1</name>
<dbReference type="GO" id="GO:0005886">
    <property type="term" value="C:plasma membrane"/>
    <property type="evidence" value="ECO:0007669"/>
    <property type="project" value="UniProtKB-SubCell"/>
</dbReference>
<feature type="compositionally biased region" description="Low complexity" evidence="6">
    <location>
        <begin position="1"/>
        <end position="17"/>
    </location>
</feature>
<evidence type="ECO:0000256" key="3">
    <source>
        <dbReference type="ARBA" id="ARBA00022692"/>
    </source>
</evidence>